<dbReference type="InterPro" id="IPR011990">
    <property type="entry name" value="TPR-like_helical_dom_sf"/>
</dbReference>
<dbReference type="Gene3D" id="1.25.40.10">
    <property type="entry name" value="Tetratricopeptide repeat domain"/>
    <property type="match status" value="1"/>
</dbReference>
<accession>A0A2P7AJQ8</accession>
<protein>
    <recommendedName>
        <fullName evidence="1">Tetratrico peptide repeat group 5 domain-containing protein</fullName>
    </recommendedName>
</protein>
<proteinExistence type="predicted"/>
<sequence>MNDKNWQQRVDALWARFDQFEPADFVRQIEGLAKEVPPGDAIALFERASAHDSTGQEEKAAPLYRRAIASGLTGTLRRRAIIQLASTLRNLGQIEESIALLTTERQAGSDELDDAVTAFLALSLTDAGRDREAVALALGALARHLPRYNRSLTNYAKSLTHKA</sequence>
<organism evidence="2 3">
    <name type="scientific">Phyllobacterium brassicacearum</name>
    <dbReference type="NCBI Taxonomy" id="314235"/>
    <lineage>
        <taxon>Bacteria</taxon>
        <taxon>Pseudomonadati</taxon>
        <taxon>Pseudomonadota</taxon>
        <taxon>Alphaproteobacteria</taxon>
        <taxon>Hyphomicrobiales</taxon>
        <taxon>Phyllobacteriaceae</taxon>
        <taxon>Phyllobacterium</taxon>
    </lineage>
</organism>
<reference evidence="3" key="1">
    <citation type="submission" date="2017-11" db="EMBL/GenBank/DDBJ databases">
        <authorList>
            <person name="Kuznetsova I."/>
            <person name="Sazanova A."/>
            <person name="Chirak E."/>
            <person name="Safronova V."/>
            <person name="Willems A."/>
        </authorList>
    </citation>
    <scope>NUCLEOTIDE SEQUENCE [LARGE SCALE GENOMIC DNA]</scope>
    <source>
        <strain evidence="3">STM 196</strain>
    </source>
</reference>
<dbReference type="Proteomes" id="UP000241444">
    <property type="component" value="Unassembled WGS sequence"/>
</dbReference>
<gene>
    <name evidence="2" type="ORF">CU102_28645</name>
</gene>
<name>A0A2P7AJQ8_9HYPH</name>
<feature type="domain" description="Tetratrico peptide repeat group 5" evidence="1">
    <location>
        <begin position="42"/>
        <end position="159"/>
    </location>
</feature>
<evidence type="ECO:0000259" key="1">
    <source>
        <dbReference type="Pfam" id="PF12688"/>
    </source>
</evidence>
<dbReference type="EMBL" id="PGGO01000087">
    <property type="protein sequence ID" value="PSH54453.1"/>
    <property type="molecule type" value="Genomic_DNA"/>
</dbReference>
<dbReference type="OrthoDB" id="193829at2"/>
<comment type="caution">
    <text evidence="2">The sequence shown here is derived from an EMBL/GenBank/DDBJ whole genome shotgun (WGS) entry which is preliminary data.</text>
</comment>
<dbReference type="Pfam" id="PF12688">
    <property type="entry name" value="TPR_5"/>
    <property type="match status" value="1"/>
</dbReference>
<evidence type="ECO:0000313" key="2">
    <source>
        <dbReference type="EMBL" id="PSH54453.1"/>
    </source>
</evidence>
<dbReference type="AlphaFoldDB" id="A0A2P7AJQ8"/>
<keyword evidence="3" id="KW-1185">Reference proteome</keyword>
<dbReference type="InterPro" id="IPR041656">
    <property type="entry name" value="TPR_5"/>
</dbReference>
<evidence type="ECO:0000313" key="3">
    <source>
        <dbReference type="Proteomes" id="UP000241444"/>
    </source>
</evidence>
<dbReference type="SUPFAM" id="SSF48452">
    <property type="entry name" value="TPR-like"/>
    <property type="match status" value="1"/>
</dbReference>
<dbReference type="RefSeq" id="WP_106714401.1">
    <property type="nucleotide sequence ID" value="NZ_PGGO01000087.1"/>
</dbReference>